<accession>A0A8S5NCW8</accession>
<evidence type="ECO:0000313" key="1">
    <source>
        <dbReference type="EMBL" id="DAD92308.1"/>
    </source>
</evidence>
<reference evidence="1" key="1">
    <citation type="journal article" date="2021" name="Proc. Natl. Acad. Sci. U.S.A.">
        <title>A Catalog of Tens of Thousands of Viruses from Human Metagenomes Reveals Hidden Associations with Chronic Diseases.</title>
        <authorList>
            <person name="Tisza M.J."/>
            <person name="Buck C.B."/>
        </authorList>
    </citation>
    <scope>NUCLEOTIDE SEQUENCE</scope>
    <source>
        <strain evidence="1">Ct9MV2</strain>
    </source>
</reference>
<proteinExistence type="predicted"/>
<dbReference type="EMBL" id="BK015132">
    <property type="protein sequence ID" value="DAD92308.1"/>
    <property type="molecule type" value="Genomic_DNA"/>
</dbReference>
<sequence>MKRPPIKFILQIDENRLSEVIYYWNYYDKPCDLLLRKPKTAGLAAVILTVDSDESADFVWRVKEKTGAKLHQSNK</sequence>
<organism evidence="1">
    <name type="scientific">Myoviridae sp. ct9MV2</name>
    <dbReference type="NCBI Taxonomy" id="2826625"/>
    <lineage>
        <taxon>Viruses</taxon>
        <taxon>Duplodnaviria</taxon>
        <taxon>Heunggongvirae</taxon>
        <taxon>Uroviricota</taxon>
        <taxon>Caudoviricetes</taxon>
    </lineage>
</organism>
<name>A0A8S5NCW8_9CAUD</name>
<protein>
    <submittedName>
        <fullName evidence="1">Uncharacterized protein</fullName>
    </submittedName>
</protein>